<evidence type="ECO:0000313" key="6">
    <source>
        <dbReference type="Proteomes" id="UP000504631"/>
    </source>
</evidence>
<dbReference type="InterPro" id="IPR013926">
    <property type="entry name" value="CGI121/TPRKB"/>
</dbReference>
<gene>
    <name evidence="7" type="primary">LOC117231440</name>
</gene>
<keyword evidence="4 5" id="KW-0539">Nucleus</keyword>
<dbReference type="PANTHER" id="PTHR15840:SF10">
    <property type="entry name" value="EKC_KEOPS COMPLEX SUBUNIT TPRKB"/>
    <property type="match status" value="1"/>
</dbReference>
<dbReference type="GO" id="GO:0005634">
    <property type="term" value="C:nucleus"/>
    <property type="evidence" value="ECO:0007669"/>
    <property type="project" value="UniProtKB-SubCell"/>
</dbReference>
<dbReference type="PANTHER" id="PTHR15840">
    <property type="entry name" value="CGI-121 FAMILY MEMBER"/>
    <property type="match status" value="1"/>
</dbReference>
<proteinExistence type="inferred from homology"/>
<dbReference type="KEGG" id="bvk:117231440"/>
<accession>A0A6J3K011</accession>
<dbReference type="Pfam" id="PF08617">
    <property type="entry name" value="CGI-121"/>
    <property type="match status" value="1"/>
</dbReference>
<dbReference type="InterPro" id="IPR036504">
    <property type="entry name" value="CGI121/TPRKB_sf"/>
</dbReference>
<evidence type="ECO:0000256" key="5">
    <source>
        <dbReference type="RuleBase" id="RU004398"/>
    </source>
</evidence>
<dbReference type="GeneID" id="117231440"/>
<keyword evidence="6" id="KW-1185">Reference proteome</keyword>
<evidence type="ECO:0000256" key="1">
    <source>
        <dbReference type="ARBA" id="ARBA00004123"/>
    </source>
</evidence>
<organism evidence="6 7">
    <name type="scientific">Bombus vosnesenskii</name>
    <dbReference type="NCBI Taxonomy" id="207650"/>
    <lineage>
        <taxon>Eukaryota</taxon>
        <taxon>Metazoa</taxon>
        <taxon>Ecdysozoa</taxon>
        <taxon>Arthropoda</taxon>
        <taxon>Hexapoda</taxon>
        <taxon>Insecta</taxon>
        <taxon>Pterygota</taxon>
        <taxon>Neoptera</taxon>
        <taxon>Endopterygota</taxon>
        <taxon>Hymenoptera</taxon>
        <taxon>Apocrita</taxon>
        <taxon>Aculeata</taxon>
        <taxon>Apoidea</taxon>
        <taxon>Anthophila</taxon>
        <taxon>Apidae</taxon>
        <taxon>Bombus</taxon>
        <taxon>Pyrobombus</taxon>
    </lineage>
</organism>
<dbReference type="AlphaFoldDB" id="A0A6J3K011"/>
<evidence type="ECO:0000256" key="3">
    <source>
        <dbReference type="ARBA" id="ARBA00022694"/>
    </source>
</evidence>
<name>A0A6J3K011_9HYME</name>
<evidence type="ECO:0000256" key="2">
    <source>
        <dbReference type="ARBA" id="ARBA00005546"/>
    </source>
</evidence>
<comment type="similarity">
    <text evidence="2 5">Belongs to the CGI121/TPRKB family.</text>
</comment>
<evidence type="ECO:0000256" key="4">
    <source>
        <dbReference type="ARBA" id="ARBA00023242"/>
    </source>
</evidence>
<dbReference type="SUPFAM" id="SSF143870">
    <property type="entry name" value="PF0523-like"/>
    <property type="match status" value="1"/>
</dbReference>
<comment type="subcellular location">
    <subcellularLocation>
        <location evidence="1">Nucleus</location>
    </subcellularLocation>
</comment>
<evidence type="ECO:0000313" key="7">
    <source>
        <dbReference type="RefSeq" id="XP_033345780.1"/>
    </source>
</evidence>
<dbReference type="GO" id="GO:0002949">
    <property type="term" value="P:tRNA threonylcarbamoyladenosine modification"/>
    <property type="evidence" value="ECO:0007669"/>
    <property type="project" value="TreeGrafter"/>
</dbReference>
<dbReference type="GO" id="GO:0000408">
    <property type="term" value="C:EKC/KEOPS complex"/>
    <property type="evidence" value="ECO:0007669"/>
    <property type="project" value="TreeGrafter"/>
</dbReference>
<dbReference type="GO" id="GO:0005829">
    <property type="term" value="C:cytosol"/>
    <property type="evidence" value="ECO:0007669"/>
    <property type="project" value="TreeGrafter"/>
</dbReference>
<protein>
    <submittedName>
        <fullName evidence="7">EKC/KEOPS complex subunit TPRKB-like</fullName>
    </submittedName>
</protein>
<dbReference type="Gene3D" id="3.30.2380.10">
    <property type="entry name" value="CGI121/TPRKB"/>
    <property type="match status" value="1"/>
</dbReference>
<sequence length="180" mass="20203">MDDYTVSLDPETEMVCTLYLFKDVQNSNELHKKVMDNKLSCCIIKAALIVDPLQVIVAANKAAISAKMTQLTTKTLYTEVLFNLSVSKNISRSLADFGIGYNDKNILIAIIHKECDGNSMSEILMNSVKGERVLISSLPQFTNFDLVKRRYKIDENELNISTLANSVISRISCKDFILLK</sequence>
<reference evidence="7" key="1">
    <citation type="submission" date="2025-08" db="UniProtKB">
        <authorList>
            <consortium name="RefSeq"/>
        </authorList>
    </citation>
    <scope>IDENTIFICATION</scope>
    <source>
        <tissue evidence="7">Muscle</tissue>
    </source>
</reference>
<dbReference type="NCBIfam" id="NF011465">
    <property type="entry name" value="PRK14886.1-1"/>
    <property type="match status" value="1"/>
</dbReference>
<dbReference type="Proteomes" id="UP000504631">
    <property type="component" value="Unplaced"/>
</dbReference>
<keyword evidence="3" id="KW-0819">tRNA processing</keyword>
<dbReference type="RefSeq" id="XP_033345780.1">
    <property type="nucleotide sequence ID" value="XM_033489889.1"/>
</dbReference>